<keyword evidence="2" id="KW-0472">Membrane</keyword>
<feature type="transmembrane region" description="Helical" evidence="2">
    <location>
        <begin position="12"/>
        <end position="31"/>
    </location>
</feature>
<sequence length="115" mass="12612">MKTKVNVLGICFDWRVLVGLVAVGIAIALLAPQLTLSALPLLLLAACPLSMLLMMVMMNRMDKDSMSASSPRSVNSLPASTPLSRDEQLAQLREHLQQLQTQQEAIARQINTLEQ</sequence>
<geneLocation type="plasmid" evidence="3">
    <name>p1</name>
</geneLocation>
<feature type="compositionally biased region" description="Polar residues" evidence="1">
    <location>
        <begin position="66"/>
        <end position="83"/>
    </location>
</feature>
<reference evidence="3" key="1">
    <citation type="submission" date="2020-05" db="EMBL/GenBank/DDBJ databases">
        <authorList>
            <person name="Zhu T."/>
            <person name="Keshari N."/>
            <person name="Lu X."/>
        </authorList>
    </citation>
    <scope>NUCLEOTIDE SEQUENCE</scope>
    <source>
        <strain evidence="3">NK1-12</strain>
        <plasmid evidence="3">p1</plasmid>
    </source>
</reference>
<keyword evidence="2" id="KW-1133">Transmembrane helix</keyword>
<feature type="region of interest" description="Disordered" evidence="1">
    <location>
        <begin position="64"/>
        <end position="83"/>
    </location>
</feature>
<name>A0AA96WND7_9CYAN</name>
<proteinExistence type="predicted"/>
<dbReference type="AlphaFoldDB" id="A0AA96WND7"/>
<gene>
    <name evidence="3" type="ORF">HJG54_34945</name>
</gene>
<dbReference type="EMBL" id="CP053588">
    <property type="protein sequence ID" value="WNZ28100.1"/>
    <property type="molecule type" value="Genomic_DNA"/>
</dbReference>
<dbReference type="RefSeq" id="WP_316437132.1">
    <property type="nucleotide sequence ID" value="NZ_CP053588.1"/>
</dbReference>
<protein>
    <submittedName>
        <fullName evidence="3">DUF2933 domain-containing protein</fullName>
    </submittedName>
</protein>
<organism evidence="3">
    <name type="scientific">Leptolyngbya sp. NK1-12</name>
    <dbReference type="NCBI Taxonomy" id="2547451"/>
    <lineage>
        <taxon>Bacteria</taxon>
        <taxon>Bacillati</taxon>
        <taxon>Cyanobacteriota</taxon>
        <taxon>Cyanophyceae</taxon>
        <taxon>Leptolyngbyales</taxon>
        <taxon>Leptolyngbyaceae</taxon>
        <taxon>Leptolyngbya group</taxon>
        <taxon>Leptolyngbya</taxon>
    </lineage>
</organism>
<dbReference type="InterPro" id="IPR021682">
    <property type="entry name" value="DUF2933"/>
</dbReference>
<keyword evidence="3" id="KW-0614">Plasmid</keyword>
<keyword evidence="2" id="KW-0812">Transmembrane</keyword>
<accession>A0AA96WND7</accession>
<evidence type="ECO:0000256" key="2">
    <source>
        <dbReference type="SAM" id="Phobius"/>
    </source>
</evidence>
<evidence type="ECO:0000256" key="1">
    <source>
        <dbReference type="SAM" id="MobiDB-lite"/>
    </source>
</evidence>
<feature type="transmembrane region" description="Helical" evidence="2">
    <location>
        <begin position="37"/>
        <end position="57"/>
    </location>
</feature>
<evidence type="ECO:0000313" key="3">
    <source>
        <dbReference type="EMBL" id="WNZ28100.1"/>
    </source>
</evidence>
<dbReference type="Pfam" id="PF11666">
    <property type="entry name" value="DUF2933"/>
    <property type="match status" value="1"/>
</dbReference>